<dbReference type="Proteomes" id="UP000030653">
    <property type="component" value="Unassembled WGS sequence"/>
</dbReference>
<dbReference type="EMBL" id="JH795857">
    <property type="protein sequence ID" value="EJU04930.1"/>
    <property type="molecule type" value="Genomic_DNA"/>
</dbReference>
<evidence type="ECO:0000256" key="1">
    <source>
        <dbReference type="ARBA" id="ARBA00005896"/>
    </source>
</evidence>
<organism evidence="7 8">
    <name type="scientific">Dacryopinax primogenitus (strain DJM 731)</name>
    <name type="common">Brown rot fungus</name>
    <dbReference type="NCBI Taxonomy" id="1858805"/>
    <lineage>
        <taxon>Eukaryota</taxon>
        <taxon>Fungi</taxon>
        <taxon>Dikarya</taxon>
        <taxon>Basidiomycota</taxon>
        <taxon>Agaricomycotina</taxon>
        <taxon>Dacrymycetes</taxon>
        <taxon>Dacrymycetales</taxon>
        <taxon>Dacrymycetaceae</taxon>
        <taxon>Dacryopinax</taxon>
    </lineage>
</organism>
<dbReference type="InterPro" id="IPR042098">
    <property type="entry name" value="TauD-like_sf"/>
</dbReference>
<evidence type="ECO:0000256" key="5">
    <source>
        <dbReference type="ARBA" id="ARBA00023004"/>
    </source>
</evidence>
<evidence type="ECO:0000259" key="6">
    <source>
        <dbReference type="Pfam" id="PF02668"/>
    </source>
</evidence>
<dbReference type="GO" id="GO:0005737">
    <property type="term" value="C:cytoplasm"/>
    <property type="evidence" value="ECO:0007669"/>
    <property type="project" value="TreeGrafter"/>
</dbReference>
<protein>
    <submittedName>
        <fullName evidence="7">TauD-domain-containing protein</fullName>
    </submittedName>
</protein>
<dbReference type="AlphaFoldDB" id="M5G9J3"/>
<dbReference type="RefSeq" id="XP_040631824.1">
    <property type="nucleotide sequence ID" value="XM_040774778.1"/>
</dbReference>
<dbReference type="PANTHER" id="PTHR30468:SF31">
    <property type="entry name" value="ALPHA-KETOGLUTARATE-DEPENDENT SULFONATE DIOXYGENASE-RELATED"/>
    <property type="match status" value="1"/>
</dbReference>
<dbReference type="HOGENOM" id="CLU_036005_0_1_1"/>
<dbReference type="OMA" id="DGWHTDV"/>
<dbReference type="InterPro" id="IPR051323">
    <property type="entry name" value="AtsK-like"/>
</dbReference>
<evidence type="ECO:0000256" key="3">
    <source>
        <dbReference type="ARBA" id="ARBA00022964"/>
    </source>
</evidence>
<keyword evidence="4" id="KW-0560">Oxidoreductase</keyword>
<gene>
    <name evidence="7" type="ORF">DACRYDRAFT_47715</name>
</gene>
<reference evidence="7 8" key="1">
    <citation type="journal article" date="2012" name="Science">
        <title>The Paleozoic origin of enzymatic lignin decomposition reconstructed from 31 fungal genomes.</title>
        <authorList>
            <person name="Floudas D."/>
            <person name="Binder M."/>
            <person name="Riley R."/>
            <person name="Barry K."/>
            <person name="Blanchette R.A."/>
            <person name="Henrissat B."/>
            <person name="Martinez A.T."/>
            <person name="Otillar R."/>
            <person name="Spatafora J.W."/>
            <person name="Yadav J.S."/>
            <person name="Aerts A."/>
            <person name="Benoit I."/>
            <person name="Boyd A."/>
            <person name="Carlson A."/>
            <person name="Copeland A."/>
            <person name="Coutinho P.M."/>
            <person name="de Vries R.P."/>
            <person name="Ferreira P."/>
            <person name="Findley K."/>
            <person name="Foster B."/>
            <person name="Gaskell J."/>
            <person name="Glotzer D."/>
            <person name="Gorecki P."/>
            <person name="Heitman J."/>
            <person name="Hesse C."/>
            <person name="Hori C."/>
            <person name="Igarashi K."/>
            <person name="Jurgens J.A."/>
            <person name="Kallen N."/>
            <person name="Kersten P."/>
            <person name="Kohler A."/>
            <person name="Kuees U."/>
            <person name="Kumar T.K.A."/>
            <person name="Kuo A."/>
            <person name="LaButti K."/>
            <person name="Larrondo L.F."/>
            <person name="Lindquist E."/>
            <person name="Ling A."/>
            <person name="Lombard V."/>
            <person name="Lucas S."/>
            <person name="Lundell T."/>
            <person name="Martin R."/>
            <person name="McLaughlin D.J."/>
            <person name="Morgenstern I."/>
            <person name="Morin E."/>
            <person name="Murat C."/>
            <person name="Nagy L.G."/>
            <person name="Nolan M."/>
            <person name="Ohm R.A."/>
            <person name="Patyshakuliyeva A."/>
            <person name="Rokas A."/>
            <person name="Ruiz-Duenas F.J."/>
            <person name="Sabat G."/>
            <person name="Salamov A."/>
            <person name="Samejima M."/>
            <person name="Schmutz J."/>
            <person name="Slot J.C."/>
            <person name="St John F."/>
            <person name="Stenlid J."/>
            <person name="Sun H."/>
            <person name="Sun S."/>
            <person name="Syed K."/>
            <person name="Tsang A."/>
            <person name="Wiebenga A."/>
            <person name="Young D."/>
            <person name="Pisabarro A."/>
            <person name="Eastwood D.C."/>
            <person name="Martin F."/>
            <person name="Cullen D."/>
            <person name="Grigoriev I.V."/>
            <person name="Hibbett D.S."/>
        </authorList>
    </citation>
    <scope>NUCLEOTIDE SEQUENCE [LARGE SCALE GENOMIC DNA]</scope>
    <source>
        <strain evidence="7 8">DJM-731 SS1</strain>
    </source>
</reference>
<comment type="similarity">
    <text evidence="1">Belongs to the TfdA dioxygenase family.</text>
</comment>
<evidence type="ECO:0000256" key="4">
    <source>
        <dbReference type="ARBA" id="ARBA00023002"/>
    </source>
</evidence>
<evidence type="ECO:0000313" key="7">
    <source>
        <dbReference type="EMBL" id="EJU04930.1"/>
    </source>
</evidence>
<dbReference type="GO" id="GO:0016706">
    <property type="term" value="F:2-oxoglutarate-dependent dioxygenase activity"/>
    <property type="evidence" value="ECO:0007669"/>
    <property type="project" value="TreeGrafter"/>
</dbReference>
<evidence type="ECO:0000256" key="2">
    <source>
        <dbReference type="ARBA" id="ARBA00022723"/>
    </source>
</evidence>
<dbReference type="STRING" id="1858805.M5G9J3"/>
<dbReference type="SUPFAM" id="SSF51197">
    <property type="entry name" value="Clavaminate synthase-like"/>
    <property type="match status" value="1"/>
</dbReference>
<keyword evidence="5" id="KW-0408">Iron</keyword>
<accession>M5G9J3</accession>
<feature type="domain" description="TauD/TfdA-like" evidence="6">
    <location>
        <begin position="56"/>
        <end position="319"/>
    </location>
</feature>
<evidence type="ECO:0000313" key="8">
    <source>
        <dbReference type="Proteomes" id="UP000030653"/>
    </source>
</evidence>
<name>M5G9J3_DACPD</name>
<dbReference type="InterPro" id="IPR003819">
    <property type="entry name" value="TauD/TfdA-like"/>
</dbReference>
<dbReference type="Gene3D" id="3.60.130.10">
    <property type="entry name" value="Clavaminate synthase-like"/>
    <property type="match status" value="1"/>
</dbReference>
<dbReference type="OrthoDB" id="10257314at2759"/>
<sequence>MTKRTFDKEAYKYQEYLPTFPVGVHYDEPVEFKHVDHGLDADPEMPDLLGAASLVDDITPAVGTRLEGVDLAKLTDKQKDQLALLVAQRGVLVFPDQEISIEGLLSLTGYFGPLHLHAVTAMPPDPKLNAVHVVFSDGTKAPDPNWLKKPTWHSDQTYELNPPGVTALKLITAPPSGSDTIWSSGYAIFSSFSPQFQRYLETLTALHSSGDQIQEHMAMGFQARRRRTDTLHPLVRVHPVTGWKTIFVNPTYTKRIVGIPKVESDAVLGFIYKQVEVQQECQVRVRWKDNQVVVWDNRCLLHTALFDSFPHVRHGLRATSQAERPVSVEAYEKEEKKAKDWWTEKLRALGEEVDEDPKNLSKAGGAD</sequence>
<proteinExistence type="inferred from homology"/>
<keyword evidence="3" id="KW-0223">Dioxygenase</keyword>
<dbReference type="GeneID" id="63689840"/>
<dbReference type="Pfam" id="PF02668">
    <property type="entry name" value="TauD"/>
    <property type="match status" value="1"/>
</dbReference>
<dbReference type="FunFam" id="3.60.130.10:FF:000003">
    <property type="entry name" value="Alpha-ketoglutarate-dependent taurine dioxygenase"/>
    <property type="match status" value="1"/>
</dbReference>
<keyword evidence="8" id="KW-1185">Reference proteome</keyword>
<keyword evidence="2" id="KW-0479">Metal-binding</keyword>
<dbReference type="GO" id="GO:0046872">
    <property type="term" value="F:metal ion binding"/>
    <property type="evidence" value="ECO:0007669"/>
    <property type="project" value="UniProtKB-KW"/>
</dbReference>
<dbReference type="PANTHER" id="PTHR30468">
    <property type="entry name" value="ALPHA-KETOGLUTARATE-DEPENDENT SULFONATE DIOXYGENASE"/>
    <property type="match status" value="1"/>
</dbReference>